<name>A0AAP0QNE0_9ROSI</name>
<dbReference type="CDD" id="cd00084">
    <property type="entry name" value="HMG-box_SF"/>
    <property type="match status" value="1"/>
</dbReference>
<comment type="caution">
    <text evidence="1">The sequence shown here is derived from an EMBL/GenBank/DDBJ whole genome shotgun (WGS) entry which is preliminary data.</text>
</comment>
<sequence length="306" mass="34441">MRRERAWKPVVVSLPSLPLKTTRNAGDLARENHGSNHPRRRRFRQSLDAPPREFYSLNHVIVVIRLLWARPSYVVCQKESKSAWVIVDCGCDSMGFKPRSCMESPLWPVLYSLWADPVRTGISLGCGTGLKVPPTVGAHSGPLRGMDLERNHKRKACDYDSHIESVSIVNGEGHEGTGEAVRRMKANDKRACITREVRKELGLEFKNLPPAEKSKYVSQQHRVDKVAHDEAKFLTQCAPDRFAAAVGQLTDKQREVVCEMGLDNLIKLNCGRLKRKLCCWLVERTDVASPQPHLVLFSSVVTLIIS</sequence>
<dbReference type="EMBL" id="JBCGBO010000005">
    <property type="protein sequence ID" value="KAK9197587.1"/>
    <property type="molecule type" value="Genomic_DNA"/>
</dbReference>
<reference evidence="1 2" key="1">
    <citation type="submission" date="2024-05" db="EMBL/GenBank/DDBJ databases">
        <title>Haplotype-resolved chromosome-level genome assembly of Huyou (Citrus changshanensis).</title>
        <authorList>
            <person name="Miao C."/>
            <person name="Chen W."/>
            <person name="Wu Y."/>
            <person name="Wang L."/>
            <person name="Zhao S."/>
            <person name="Grierson D."/>
            <person name="Xu C."/>
            <person name="Chen K."/>
        </authorList>
    </citation>
    <scope>NUCLEOTIDE SEQUENCE [LARGE SCALE GENOMIC DNA]</scope>
    <source>
        <strain evidence="1">01-14</strain>
        <tissue evidence="1">Leaf</tissue>
    </source>
</reference>
<protein>
    <submittedName>
        <fullName evidence="1">Uncharacterized protein</fullName>
    </submittedName>
</protein>
<proteinExistence type="predicted"/>
<gene>
    <name evidence="1" type="ORF">WN944_012770</name>
</gene>
<keyword evidence="2" id="KW-1185">Reference proteome</keyword>
<accession>A0AAP0QNE0</accession>
<evidence type="ECO:0000313" key="1">
    <source>
        <dbReference type="EMBL" id="KAK9197587.1"/>
    </source>
</evidence>
<dbReference type="AlphaFoldDB" id="A0AAP0QNE0"/>
<organism evidence="1 2">
    <name type="scientific">Citrus x changshan-huyou</name>
    <dbReference type="NCBI Taxonomy" id="2935761"/>
    <lineage>
        <taxon>Eukaryota</taxon>
        <taxon>Viridiplantae</taxon>
        <taxon>Streptophyta</taxon>
        <taxon>Embryophyta</taxon>
        <taxon>Tracheophyta</taxon>
        <taxon>Spermatophyta</taxon>
        <taxon>Magnoliopsida</taxon>
        <taxon>eudicotyledons</taxon>
        <taxon>Gunneridae</taxon>
        <taxon>Pentapetalae</taxon>
        <taxon>rosids</taxon>
        <taxon>malvids</taxon>
        <taxon>Sapindales</taxon>
        <taxon>Rutaceae</taxon>
        <taxon>Aurantioideae</taxon>
        <taxon>Citrus</taxon>
    </lineage>
</organism>
<evidence type="ECO:0000313" key="2">
    <source>
        <dbReference type="Proteomes" id="UP001428341"/>
    </source>
</evidence>
<dbReference type="Proteomes" id="UP001428341">
    <property type="component" value="Unassembled WGS sequence"/>
</dbReference>